<dbReference type="Gene3D" id="1.10.8.540">
    <property type="entry name" value="FHIPEP family, domain 3"/>
    <property type="match status" value="1"/>
</dbReference>
<dbReference type="PIRSF" id="PIRSF005419">
    <property type="entry name" value="FlhA"/>
    <property type="match status" value="1"/>
</dbReference>
<dbReference type="InterPro" id="IPR042196">
    <property type="entry name" value="FHIPEP_4"/>
</dbReference>
<dbReference type="Proteomes" id="UP000024816">
    <property type="component" value="Unassembled WGS sequence"/>
</dbReference>
<dbReference type="InterPro" id="IPR001712">
    <property type="entry name" value="T3SS_FHIPEP"/>
</dbReference>
<keyword evidence="9" id="KW-1185">Reference proteome</keyword>
<evidence type="ECO:0000256" key="2">
    <source>
        <dbReference type="ARBA" id="ARBA00008835"/>
    </source>
</evidence>
<feature type="transmembrane region" description="Helical" evidence="7">
    <location>
        <begin position="12"/>
        <end position="32"/>
    </location>
</feature>
<feature type="transmembrane region" description="Helical" evidence="7">
    <location>
        <begin position="273"/>
        <end position="296"/>
    </location>
</feature>
<evidence type="ECO:0000256" key="5">
    <source>
        <dbReference type="ARBA" id="ARBA00022989"/>
    </source>
</evidence>
<proteinExistence type="inferred from homology"/>
<name>A0A059FA60_9PROT</name>
<feature type="transmembrane region" description="Helical" evidence="7">
    <location>
        <begin position="202"/>
        <end position="223"/>
    </location>
</feature>
<feature type="transmembrane region" description="Helical" evidence="7">
    <location>
        <begin position="302"/>
        <end position="320"/>
    </location>
</feature>
<dbReference type="Gene3D" id="3.40.50.12790">
    <property type="entry name" value="FHIPEP family, domain 4"/>
    <property type="match status" value="1"/>
</dbReference>
<dbReference type="STRING" id="1280952.HJA_12875"/>
<evidence type="ECO:0000256" key="1">
    <source>
        <dbReference type="ARBA" id="ARBA00004651"/>
    </source>
</evidence>
<evidence type="ECO:0000313" key="8">
    <source>
        <dbReference type="EMBL" id="KCZ87433.1"/>
    </source>
</evidence>
<keyword evidence="6 7" id="KW-0472">Membrane</keyword>
<feature type="transmembrane region" description="Helical" evidence="7">
    <location>
        <begin position="243"/>
        <end position="261"/>
    </location>
</feature>
<evidence type="ECO:0000256" key="3">
    <source>
        <dbReference type="ARBA" id="ARBA00022475"/>
    </source>
</evidence>
<dbReference type="GO" id="GO:0009306">
    <property type="term" value="P:protein secretion"/>
    <property type="evidence" value="ECO:0007669"/>
    <property type="project" value="InterPro"/>
</dbReference>
<dbReference type="GO" id="GO:0005886">
    <property type="term" value="C:plasma membrane"/>
    <property type="evidence" value="ECO:0007669"/>
    <property type="project" value="UniProtKB-SubCell"/>
</dbReference>
<feature type="transmembrane region" description="Helical" evidence="7">
    <location>
        <begin position="69"/>
        <end position="89"/>
    </location>
</feature>
<comment type="similarity">
    <text evidence="2">Belongs to the FHIPEP (flagella/HR/invasion proteins export pore) family.</text>
</comment>
<keyword evidence="8" id="KW-0966">Cell projection</keyword>
<dbReference type="Gene3D" id="3.40.30.60">
    <property type="entry name" value="FHIPEP family, domain 1"/>
    <property type="match status" value="1"/>
</dbReference>
<keyword evidence="3" id="KW-1003">Cell membrane</keyword>
<keyword evidence="4 7" id="KW-0812">Transmembrane</keyword>
<feature type="transmembrane region" description="Helical" evidence="7">
    <location>
        <begin position="38"/>
        <end position="57"/>
    </location>
</feature>
<evidence type="ECO:0000313" key="9">
    <source>
        <dbReference type="Proteomes" id="UP000024816"/>
    </source>
</evidence>
<comment type="caution">
    <text evidence="8">The sequence shown here is derived from an EMBL/GenBank/DDBJ whole genome shotgun (WGS) entry which is preliminary data.</text>
</comment>
<keyword evidence="8" id="KW-0282">Flagellum</keyword>
<dbReference type="AlphaFoldDB" id="A0A059FA60"/>
<dbReference type="eggNOG" id="COG1298">
    <property type="taxonomic scope" value="Bacteria"/>
</dbReference>
<dbReference type="PANTHER" id="PTHR30161">
    <property type="entry name" value="FLAGELLAR EXPORT PROTEIN, MEMBRANE FLHA SUBUNIT-RELATED"/>
    <property type="match status" value="1"/>
</dbReference>
<reference evidence="8 9" key="1">
    <citation type="journal article" date="2014" name="Antonie Van Leeuwenhoek">
        <title>Hyphomonas beringensis sp. nov. and Hyphomonas chukchiensis sp. nov., isolated from surface seawater of the Bering Sea and Chukchi Sea.</title>
        <authorList>
            <person name="Li C."/>
            <person name="Lai Q."/>
            <person name="Li G."/>
            <person name="Dong C."/>
            <person name="Wang J."/>
            <person name="Liao Y."/>
            <person name="Shao Z."/>
        </authorList>
    </citation>
    <scope>NUCLEOTIDE SEQUENCE [LARGE SCALE GENOMIC DNA]</scope>
    <source>
        <strain evidence="8 9">VP2</strain>
    </source>
</reference>
<organism evidence="8 9">
    <name type="scientific">Hyphomonas jannaschiana VP2</name>
    <dbReference type="NCBI Taxonomy" id="1280952"/>
    <lineage>
        <taxon>Bacteria</taxon>
        <taxon>Pseudomonadati</taxon>
        <taxon>Pseudomonadota</taxon>
        <taxon>Alphaproteobacteria</taxon>
        <taxon>Hyphomonadales</taxon>
        <taxon>Hyphomonadaceae</taxon>
        <taxon>Hyphomonas</taxon>
    </lineage>
</organism>
<feature type="transmembrane region" description="Helical" evidence="7">
    <location>
        <begin position="109"/>
        <end position="132"/>
    </location>
</feature>
<evidence type="ECO:0000256" key="4">
    <source>
        <dbReference type="ARBA" id="ARBA00022692"/>
    </source>
</evidence>
<dbReference type="PANTHER" id="PTHR30161:SF1">
    <property type="entry name" value="FLAGELLAR BIOSYNTHESIS PROTEIN FLHA-RELATED"/>
    <property type="match status" value="1"/>
</dbReference>
<keyword evidence="8" id="KW-0969">Cilium</keyword>
<dbReference type="InterPro" id="IPR042193">
    <property type="entry name" value="FHIPEP_3"/>
</dbReference>
<comment type="subcellular location">
    <subcellularLocation>
        <location evidence="1">Cell membrane</location>
        <topology evidence="1">Multi-pass membrane protein</topology>
    </subcellularLocation>
</comment>
<evidence type="ECO:0000256" key="7">
    <source>
        <dbReference type="SAM" id="Phobius"/>
    </source>
</evidence>
<dbReference type="GO" id="GO:0044780">
    <property type="term" value="P:bacterial-type flagellum assembly"/>
    <property type="evidence" value="ECO:0007669"/>
    <property type="project" value="TreeGrafter"/>
</dbReference>
<evidence type="ECO:0000256" key="6">
    <source>
        <dbReference type="ARBA" id="ARBA00023136"/>
    </source>
</evidence>
<sequence length="692" mass="74948">METQKLFGLSNPTALLAIGLMMVILVMILPVPAWVMDIGLTCSFAFAILIFTTSIFIEKPLDFSSFPSVLLASLILRLALNVSSTKLIIGDGHTGTDAAGGVIQGFAMFIMGGNLFVGLVVFGVLVIVNFMVITKGAGRMAEVGARFALDAMPGKQLAIDSDLAVGAISHEEAKKRRQKEQEEAAFLGSLDGASKFVKGDAIAGLLITALNLVAGIGIGLTVHHLSFSEALSNYSILTVGDGLVSQIPAVIVSVAAALLLSKGREDGAIDLALVAQLGANATALFIVAGILGVFALFPGLPFLPFMVAAVGFATAAWFIHQQHQKAEADKELALEDEAPEPVKFGDSIHSDEIHLEVAPDLVNLVLLGDNGFESRIQKIRRYIAEEYGFVLPPIRMTDNPILKKNEYRIRIQGVRIDSGFLRPGSVLALLEDDQLPHLDGEKVKEPVYKAAARWLASGKKQELAASGIPAVEPIEVLATHMLEVIQSNFSLIFTRMVMLDTLDALTKVSDPDRAAANRRFLDEYIPGKVTPELLLSVVRLLLEERVSIRNLFLIIETLAEAKQAGANIQRSVEMVRQRLAFQIVDRLQDEQGRLPLVQLSTNWEQKFAQYEITNESGSSDIALPPELFGELTNSVQSKLNEAARKGVIAAVATTSRRRRFLQTVLVSKGIRNAVLAYEEINAKTKPYIIGVV</sequence>
<dbReference type="PRINTS" id="PR00949">
    <property type="entry name" value="TYPE3IMAPROT"/>
</dbReference>
<gene>
    <name evidence="8" type="primary">flhA</name>
    <name evidence="8" type="ORF">HJA_12875</name>
</gene>
<dbReference type="Pfam" id="PF00771">
    <property type="entry name" value="FHIPEP"/>
    <property type="match status" value="1"/>
</dbReference>
<dbReference type="InterPro" id="IPR042194">
    <property type="entry name" value="FHIPEP_1"/>
</dbReference>
<protein>
    <submittedName>
        <fullName evidence="8">Flagellar biosynthesis protein FlhA</fullName>
    </submittedName>
</protein>
<dbReference type="PATRIC" id="fig|1280952.3.peg.2575"/>
<dbReference type="EMBL" id="ARYJ01000008">
    <property type="protein sequence ID" value="KCZ87433.1"/>
    <property type="molecule type" value="Genomic_DNA"/>
</dbReference>
<keyword evidence="5 7" id="KW-1133">Transmembrane helix</keyword>
<accession>A0A059FA60</accession>